<feature type="non-terminal residue" evidence="9">
    <location>
        <position position="1"/>
    </location>
</feature>
<organism evidence="9 10">
    <name type="scientific">Verticillium longisporum</name>
    <name type="common">Verticillium dahliae var. longisporum</name>
    <dbReference type="NCBI Taxonomy" id="100787"/>
    <lineage>
        <taxon>Eukaryota</taxon>
        <taxon>Fungi</taxon>
        <taxon>Dikarya</taxon>
        <taxon>Ascomycota</taxon>
        <taxon>Pezizomycotina</taxon>
        <taxon>Sordariomycetes</taxon>
        <taxon>Hypocreomycetidae</taxon>
        <taxon>Glomerellales</taxon>
        <taxon>Plectosphaerellaceae</taxon>
        <taxon>Verticillium</taxon>
    </lineage>
</organism>
<evidence type="ECO:0000256" key="4">
    <source>
        <dbReference type="ARBA" id="ARBA00023125"/>
    </source>
</evidence>
<dbReference type="GO" id="GO:0006351">
    <property type="term" value="P:DNA-templated transcription"/>
    <property type="evidence" value="ECO:0007669"/>
    <property type="project" value="InterPro"/>
</dbReference>
<evidence type="ECO:0000313" key="9">
    <source>
        <dbReference type="EMBL" id="CRK21940.1"/>
    </source>
</evidence>
<evidence type="ECO:0000259" key="8">
    <source>
        <dbReference type="SMART" id="SM00906"/>
    </source>
</evidence>
<dbReference type="EMBL" id="CVQH01013335">
    <property type="protein sequence ID" value="CRK21940.1"/>
    <property type="molecule type" value="Genomic_DNA"/>
</dbReference>
<keyword evidence="3" id="KW-0805">Transcription regulation</keyword>
<proteinExistence type="predicted"/>
<dbReference type="PANTHER" id="PTHR47171:SF3">
    <property type="entry name" value="FARA-RELATED"/>
    <property type="match status" value="1"/>
</dbReference>
<protein>
    <recommendedName>
        <fullName evidence="8">Xylanolytic transcriptional activator regulatory domain-containing protein</fullName>
    </recommendedName>
</protein>
<evidence type="ECO:0000313" key="10">
    <source>
        <dbReference type="Proteomes" id="UP000044602"/>
    </source>
</evidence>
<evidence type="ECO:0000256" key="3">
    <source>
        <dbReference type="ARBA" id="ARBA00023015"/>
    </source>
</evidence>
<name>A0A0G4LJS5_VERLO</name>
<gene>
    <name evidence="9" type="ORF">BN1708_003521</name>
</gene>
<dbReference type="CDD" id="cd12148">
    <property type="entry name" value="fungal_TF_MHR"/>
    <property type="match status" value="1"/>
</dbReference>
<dbReference type="GO" id="GO:0000981">
    <property type="term" value="F:DNA-binding transcription factor activity, RNA polymerase II-specific"/>
    <property type="evidence" value="ECO:0007669"/>
    <property type="project" value="InterPro"/>
</dbReference>
<dbReference type="CDD" id="cd00067">
    <property type="entry name" value="GAL4"/>
    <property type="match status" value="1"/>
</dbReference>
<dbReference type="GO" id="GO:0003677">
    <property type="term" value="F:DNA binding"/>
    <property type="evidence" value="ECO:0007669"/>
    <property type="project" value="UniProtKB-KW"/>
</dbReference>
<dbReference type="Proteomes" id="UP000044602">
    <property type="component" value="Unassembled WGS sequence"/>
</dbReference>
<reference evidence="9 10" key="1">
    <citation type="submission" date="2015-05" db="EMBL/GenBank/DDBJ databases">
        <authorList>
            <person name="Wang D.B."/>
            <person name="Wang M."/>
        </authorList>
    </citation>
    <scope>NUCLEOTIDE SEQUENCE [LARGE SCALE GENOMIC DNA]</scope>
    <source>
        <strain evidence="9">VL1</strain>
    </source>
</reference>
<evidence type="ECO:0000256" key="2">
    <source>
        <dbReference type="ARBA" id="ARBA00022833"/>
    </source>
</evidence>
<dbReference type="Gene3D" id="4.10.240.10">
    <property type="entry name" value="Zn(2)-C6 fungal-type DNA-binding domain"/>
    <property type="match status" value="1"/>
</dbReference>
<feature type="compositionally biased region" description="Polar residues" evidence="7">
    <location>
        <begin position="135"/>
        <end position="158"/>
    </location>
</feature>
<sequence length="719" mass="80469">ATPTTSCQTSTLKAAATANCLSSPCWQSKQNKDMPGPERIHQQSAICSGHPNRSEDPPSNDVRSVFRAQKEKSWRASRACQTCRYRKVELPTQLKPPSRTPPPHRSTLYVRCDAVSRGVPCTNCVAFKIDCQMQGSKQPAPQRNTQRALQRQGSTPSSRDCHTPGLGLGDATSQKHGNPVAMAVDSYVNLILRPKSDCATITDAGRVAFLGESSGVSLLTRQSLQGAVHYPIPWPAAGPSKDPHDIENRVLQQRGAFLVPPRQICDELIDSYFAWIHPVVPIINQTHFRRQYRDQLSPPSMLLLQSIFLASTHACDNMTLRDADGSTKTMALTFYKRAKALYDANHETDRVAIIQSMILIGWYWGGREDVLEETFDWTRAAIIVAQGTGMHRSVARSLLSTTDKRLWKRIWWTLFTRDRLLALTLGRPMLINLADSDVEMIRDEDFNEDEPGRASKVPPNPAHVQFFLRYVALCEILGEILSRQCSMWAQTRFKELDMDDVLFHESALARWHGECPAIVSLDSPERDHFWAAVLQSKYYTTLCLLHRSRLTAVREPFPAALVPSRRAAVEAAAMITGIIQGFSTHGQLRRCPSFIIYSLLTAFVIHRYQNLFISSTSPQAVHSKTRDYWSALLEISRTWPLGGLVNSMLRSVAESWESGKRVPHSNTPSLSFVGDMMGVERRDESHVQDGPAATAIDTVEANGQYPDMPPLLLGREVND</sequence>
<keyword evidence="4" id="KW-0238">DNA-binding</keyword>
<evidence type="ECO:0000256" key="1">
    <source>
        <dbReference type="ARBA" id="ARBA00022723"/>
    </source>
</evidence>
<evidence type="ECO:0000256" key="7">
    <source>
        <dbReference type="SAM" id="MobiDB-lite"/>
    </source>
</evidence>
<feature type="region of interest" description="Disordered" evidence="7">
    <location>
        <begin position="135"/>
        <end position="175"/>
    </location>
</feature>
<keyword evidence="1" id="KW-0479">Metal-binding</keyword>
<dbReference type="GO" id="GO:0008270">
    <property type="term" value="F:zinc ion binding"/>
    <property type="evidence" value="ECO:0007669"/>
    <property type="project" value="InterPro"/>
</dbReference>
<dbReference type="InterPro" id="IPR007219">
    <property type="entry name" value="XnlR_reg_dom"/>
</dbReference>
<keyword evidence="5" id="KW-0804">Transcription</keyword>
<dbReference type="SMART" id="SM00906">
    <property type="entry name" value="Fungal_trans"/>
    <property type="match status" value="1"/>
</dbReference>
<evidence type="ECO:0000256" key="5">
    <source>
        <dbReference type="ARBA" id="ARBA00023163"/>
    </source>
</evidence>
<dbReference type="Pfam" id="PF04082">
    <property type="entry name" value="Fungal_trans"/>
    <property type="match status" value="1"/>
</dbReference>
<keyword evidence="6" id="KW-0539">Nucleus</keyword>
<dbReference type="InterPro" id="IPR052073">
    <property type="entry name" value="Amide_Lactam_Regulators"/>
</dbReference>
<dbReference type="InterPro" id="IPR001138">
    <property type="entry name" value="Zn2Cys6_DnaBD"/>
</dbReference>
<dbReference type="PANTHER" id="PTHR47171">
    <property type="entry name" value="FARA-RELATED"/>
    <property type="match status" value="1"/>
</dbReference>
<accession>A0A0G4LJS5</accession>
<evidence type="ECO:0000256" key="6">
    <source>
        <dbReference type="ARBA" id="ARBA00023242"/>
    </source>
</evidence>
<feature type="domain" description="Xylanolytic transcriptional activator regulatory" evidence="8">
    <location>
        <begin position="374"/>
        <end position="447"/>
    </location>
</feature>
<keyword evidence="10" id="KW-1185">Reference proteome</keyword>
<dbReference type="STRING" id="100787.A0A0G4LJS5"/>
<dbReference type="InterPro" id="IPR036864">
    <property type="entry name" value="Zn2-C6_fun-type_DNA-bd_sf"/>
</dbReference>
<dbReference type="AlphaFoldDB" id="A0A0G4LJS5"/>
<keyword evidence="2" id="KW-0862">Zinc</keyword>